<evidence type="ECO:0000256" key="3">
    <source>
        <dbReference type="ARBA" id="ARBA00023054"/>
    </source>
</evidence>
<evidence type="ECO:0000256" key="2">
    <source>
        <dbReference type="ARBA" id="ARBA00009840"/>
    </source>
</evidence>
<dbReference type="InterPro" id="IPR003798">
    <property type="entry name" value="DNA_recombination_RmuC"/>
</dbReference>
<evidence type="ECO:0000256" key="5">
    <source>
        <dbReference type="SAM" id="Phobius"/>
    </source>
</evidence>
<protein>
    <submittedName>
        <fullName evidence="6">DNA recombination protein RmuC</fullName>
    </submittedName>
</protein>
<accession>A0A1G5VC44</accession>
<dbReference type="EMBL" id="FMXE01000003">
    <property type="protein sequence ID" value="SDA43248.1"/>
    <property type="molecule type" value="Genomic_DNA"/>
</dbReference>
<dbReference type="Proteomes" id="UP000198756">
    <property type="component" value="Unassembled WGS sequence"/>
</dbReference>
<keyword evidence="4" id="KW-0233">DNA recombination</keyword>
<reference evidence="7" key="1">
    <citation type="submission" date="2016-10" db="EMBL/GenBank/DDBJ databases">
        <authorList>
            <person name="Varghese N."/>
            <person name="Submissions S."/>
        </authorList>
    </citation>
    <scope>NUCLEOTIDE SEQUENCE [LARGE SCALE GENOMIC DNA]</scope>
    <source>
        <strain evidence="7">DSM 22703</strain>
    </source>
</reference>
<gene>
    <name evidence="6" type="ORF">SAMN03080617_00421</name>
</gene>
<name>A0A1G5VC44_9BACT</name>
<evidence type="ECO:0000313" key="6">
    <source>
        <dbReference type="EMBL" id="SDA43248.1"/>
    </source>
</evidence>
<keyword evidence="5" id="KW-0812">Transmembrane</keyword>
<sequence length="413" mass="46804">MSIEILLFAVLAFQVLIIGLVLFRGKNDRERLFLQSELSQMSKELAQALGEARKESNENLSQQFRLIFDNQRAGARDQSEALKGFGEVVRGTMQDLNSLQREKFGQLTLKQDELVKNTEMRLEKIRETVEEKLQKTLEVRLGQSFELVSNQLQAVQKGLGEMQSLANGVGDLKRVLSNVKSRGILGEYQLQALLENMLAPDQYILNAAVNGTRDRVEFAVKMPGQDEIVLLPIDSKFPQESYLRLVDAYEIADKAAIDFYRQELIKAVKKSALEIQGKYIHPPATTDFAILFLPVESLYAEILREPGLAQQIQQDFKVIVTGPTTLSAILNSLQMGFRTLAIQRRSSEVWQVLGAIKTEFGKFGELLEKTQKKIHEANSELDKLVGVRTRVIQRKLKEIQELPEQESKNLLED</sequence>
<dbReference type="OrthoDB" id="370725at2"/>
<proteinExistence type="inferred from homology"/>
<dbReference type="RefSeq" id="WP_092728303.1">
    <property type="nucleotide sequence ID" value="NZ_FMXE01000003.1"/>
</dbReference>
<dbReference type="Pfam" id="PF02646">
    <property type="entry name" value="RmuC"/>
    <property type="match status" value="1"/>
</dbReference>
<evidence type="ECO:0000313" key="7">
    <source>
        <dbReference type="Proteomes" id="UP000198756"/>
    </source>
</evidence>
<dbReference type="PANTHER" id="PTHR30563:SF0">
    <property type="entry name" value="DNA RECOMBINATION PROTEIN RMUC"/>
    <property type="match status" value="1"/>
</dbReference>
<dbReference type="GO" id="GO:0006310">
    <property type="term" value="P:DNA recombination"/>
    <property type="evidence" value="ECO:0007669"/>
    <property type="project" value="UniProtKB-KW"/>
</dbReference>
<comment type="function">
    <text evidence="1">Involved in DNA recombination.</text>
</comment>
<evidence type="ECO:0000256" key="4">
    <source>
        <dbReference type="ARBA" id="ARBA00023172"/>
    </source>
</evidence>
<keyword evidence="5" id="KW-0472">Membrane</keyword>
<dbReference type="AlphaFoldDB" id="A0A1G5VC44"/>
<feature type="transmembrane region" description="Helical" evidence="5">
    <location>
        <begin position="6"/>
        <end position="23"/>
    </location>
</feature>
<dbReference type="STRING" id="279824.SAMN03080617_00421"/>
<keyword evidence="5" id="KW-1133">Transmembrane helix</keyword>
<organism evidence="6 7">
    <name type="scientific">Algoriphagus alkaliphilus</name>
    <dbReference type="NCBI Taxonomy" id="279824"/>
    <lineage>
        <taxon>Bacteria</taxon>
        <taxon>Pseudomonadati</taxon>
        <taxon>Bacteroidota</taxon>
        <taxon>Cytophagia</taxon>
        <taxon>Cytophagales</taxon>
        <taxon>Cyclobacteriaceae</taxon>
        <taxon>Algoriphagus</taxon>
    </lineage>
</organism>
<evidence type="ECO:0000256" key="1">
    <source>
        <dbReference type="ARBA" id="ARBA00003416"/>
    </source>
</evidence>
<comment type="similarity">
    <text evidence="2">Belongs to the RmuC family.</text>
</comment>
<keyword evidence="7" id="KW-1185">Reference proteome</keyword>
<dbReference type="PANTHER" id="PTHR30563">
    <property type="entry name" value="DNA RECOMBINATION PROTEIN RMUC"/>
    <property type="match status" value="1"/>
</dbReference>
<keyword evidence="3" id="KW-0175">Coiled coil</keyword>